<keyword evidence="3 8" id="KW-0547">Nucleotide-binding</keyword>
<dbReference type="InterPro" id="IPR013758">
    <property type="entry name" value="Topo_IIA_A/C_ab"/>
</dbReference>
<dbReference type="InterPro" id="IPR002205">
    <property type="entry name" value="Topo_IIA_dom_A"/>
</dbReference>
<comment type="caution">
    <text evidence="12">The sequence shown here is derived from an EMBL/GenBank/DDBJ whole genome shotgun (WGS) entry which is preliminary data.</text>
</comment>
<dbReference type="SMART" id="SM00434">
    <property type="entry name" value="TOP4c"/>
    <property type="match status" value="1"/>
</dbReference>
<comment type="similarity">
    <text evidence="2 8">Belongs to the type II topoisomerase GyrA/ParC subunit family.</text>
</comment>
<comment type="function">
    <text evidence="8">A type II topoisomerase that negatively supercoils closed circular double-stranded (ds) DNA in an ATP-dependent manner to modulate DNA topology and maintain chromosomes in an underwound state. Negative supercoiling favors strand separation, and DNA replication, transcription, recombination and repair, all of which involve strand separation. Also able to catalyze the interconversion of other topological isomers of dsDNA rings, including catenanes and knotted rings. Type II topoisomerases break and join 2 DNA strands simultaneously in an ATP-dependent manner.</text>
</comment>
<dbReference type="InterPro" id="IPR050220">
    <property type="entry name" value="Type_II_DNA_Topoisomerases"/>
</dbReference>
<comment type="subunit">
    <text evidence="8">Heterotetramer, composed of two GyrA and two GyrB chains. In the heterotetramer, GyrA contains the active site tyrosine that forms a transient covalent intermediate with DNA, while GyrB binds cofactors and catalyzes ATP hydrolysis.</text>
</comment>
<feature type="short sequence motif" description="GyrA-box" evidence="8">
    <location>
        <begin position="572"/>
        <end position="578"/>
    </location>
</feature>
<sequence>MTSFAKETLPISLEEEMRRSYLDYAMSVIVGRALPDARDGLKPVHRRVLYAMHELNNDWNRPYKKSARIVGDVIGKYHPHGDQSVYDTIVRLAQNFSMRHMLVDGQGNFGSVDGDMAAAMRYTEIRLAKIAHEMLADIDKETVDFGPNYDGSEKEPLVLPSKLPNLLVNGAGGIAVGMATNIPPHNLNEVVDACLHLLRHPDAGIDDLMEIVPAPDFPTAGIIYGINGIKEGYRTGRGKVVMRAKCHFEEIDRGQRQAIIVDELPYQVNKKTLQERMAELVHEKKIEGISHIQDESDKSGMRLVIELKRGEVPEVVLNNLYKQTQLQDTFGINMVALVDGQPKLCNLKDLIEVFLQHRREVVTRRTIFTLRKARERGHVLEGLAVALANIDEFIAIIRNAPTPPVAKAELMTRAWDSKLVREMLTRTRADGGVVNADDYRPDGLDREFGLASNGLYRLSDTQAQEILQMRLQRLTGLEQDKIVAEYKDVMAEIDDLLDILAKPERVSIIIGDELTSIKQEFGQSKLGTRRSQIEHSAFDLSTEDLITPTDMVVTLSHGGYIKSQPLGEYRAQKRGGRGKQATTTKEDDWIDQLFIANTHDYILCFSNRGRLYWLKVWEVPAGSRGSRGRPIVNMFPLQEGEKINVVLPLTGEKRTFPANHFVFMATSMGTVKKTALDEFSNPRKAGIIAVDLDPGDYLIGAALTDGAHDVMLFSDGGKAVRFDENDVRPMGRNARGVRGMTLEDGQGVIAMLVAEDEQQSVLTATENGYGKRTSITEYTRHGRGTKGMIAIQQSERNGKVVAATLVHTDDEIMLITDKGVLVRTRVAEIRELGRATQGVTLIGLDEGAKLSGLQRIVENDANVENESGADDTSSTSSTENPQ</sequence>
<dbReference type="InterPro" id="IPR013757">
    <property type="entry name" value="Topo_IIA_A_a_sf"/>
</dbReference>
<dbReference type="EMBL" id="JBBKZU010000006">
    <property type="protein sequence ID" value="MEJ8812592.1"/>
    <property type="molecule type" value="Genomic_DNA"/>
</dbReference>
<keyword evidence="8" id="KW-0963">Cytoplasm</keyword>
<keyword evidence="5 8" id="KW-0799">Topoisomerase</keyword>
<comment type="catalytic activity">
    <reaction evidence="1 8 9">
        <text>ATP-dependent breakage, passage and rejoining of double-stranded DNA.</text>
        <dbReference type="EC" id="5.6.2.2"/>
    </reaction>
</comment>
<dbReference type="PANTHER" id="PTHR43493">
    <property type="entry name" value="DNA GYRASE/TOPOISOMERASE SUBUNIT A"/>
    <property type="match status" value="1"/>
</dbReference>
<keyword evidence="13" id="KW-1185">Reference proteome</keyword>
<dbReference type="Gene3D" id="1.10.268.10">
    <property type="entry name" value="Topoisomerase, domain 3"/>
    <property type="match status" value="1"/>
</dbReference>
<reference evidence="12 13" key="1">
    <citation type="submission" date="2024-03" db="EMBL/GenBank/DDBJ databases">
        <title>Novel species of the genus Variovorax.</title>
        <authorList>
            <person name="Liu Q."/>
            <person name="Xin Y.-H."/>
        </authorList>
    </citation>
    <scope>NUCLEOTIDE SEQUENCE [LARGE SCALE GENOMIC DNA]</scope>
    <source>
        <strain evidence="12 13">KACC 18899</strain>
    </source>
</reference>
<evidence type="ECO:0000256" key="4">
    <source>
        <dbReference type="ARBA" id="ARBA00022840"/>
    </source>
</evidence>
<keyword evidence="6 8" id="KW-0238">DNA-binding</keyword>
<comment type="subcellular location">
    <subcellularLocation>
        <location evidence="8">Cytoplasm</location>
    </subcellularLocation>
</comment>
<dbReference type="GO" id="GO:0003918">
    <property type="term" value="F:DNA topoisomerase type II (double strand cut, ATP-hydrolyzing) activity"/>
    <property type="evidence" value="ECO:0007669"/>
    <property type="project" value="UniProtKB-EC"/>
</dbReference>
<evidence type="ECO:0000256" key="1">
    <source>
        <dbReference type="ARBA" id="ARBA00000185"/>
    </source>
</evidence>
<dbReference type="PROSITE" id="PS52040">
    <property type="entry name" value="TOPO_IIA"/>
    <property type="match status" value="1"/>
</dbReference>
<dbReference type="EC" id="5.6.2.2" evidence="8"/>
<organism evidence="12 13">
    <name type="scientific">Variovorax ureilyticus</name>
    <dbReference type="NCBI Taxonomy" id="1836198"/>
    <lineage>
        <taxon>Bacteria</taxon>
        <taxon>Pseudomonadati</taxon>
        <taxon>Pseudomonadota</taxon>
        <taxon>Betaproteobacteria</taxon>
        <taxon>Burkholderiales</taxon>
        <taxon>Comamonadaceae</taxon>
        <taxon>Variovorax</taxon>
    </lineage>
</organism>
<dbReference type="NCBIfam" id="NF004044">
    <property type="entry name" value="PRK05561.1"/>
    <property type="match status" value="1"/>
</dbReference>
<dbReference type="Gene3D" id="2.120.10.90">
    <property type="entry name" value="DNA gyrase/topoisomerase IV, subunit A, C-terminal"/>
    <property type="match status" value="1"/>
</dbReference>
<dbReference type="InterPro" id="IPR035516">
    <property type="entry name" value="Gyrase/topoIV_suA_C"/>
</dbReference>
<dbReference type="Proteomes" id="UP001365846">
    <property type="component" value="Unassembled WGS sequence"/>
</dbReference>
<proteinExistence type="inferred from homology"/>
<feature type="region of interest" description="Disordered" evidence="10">
    <location>
        <begin position="859"/>
        <end position="882"/>
    </location>
</feature>
<keyword evidence="7 8" id="KW-0413">Isomerase</keyword>
<dbReference type="NCBIfam" id="NF004043">
    <property type="entry name" value="PRK05560.1"/>
    <property type="match status" value="1"/>
</dbReference>
<evidence type="ECO:0000256" key="9">
    <source>
        <dbReference type="PROSITE-ProRule" id="PRU01384"/>
    </source>
</evidence>
<dbReference type="InterPro" id="IPR013760">
    <property type="entry name" value="Topo_IIA-like_dom_sf"/>
</dbReference>
<dbReference type="Pfam" id="PF00521">
    <property type="entry name" value="DNA_topoisoIV"/>
    <property type="match status" value="1"/>
</dbReference>
<gene>
    <name evidence="8 12" type="primary">gyrA</name>
    <name evidence="12" type="ORF">WKW77_16020</name>
</gene>
<dbReference type="Gene3D" id="3.90.199.10">
    <property type="entry name" value="Topoisomerase II, domain 5"/>
    <property type="match status" value="1"/>
</dbReference>
<dbReference type="SUPFAM" id="SSF56719">
    <property type="entry name" value="Type II DNA topoisomerase"/>
    <property type="match status" value="1"/>
</dbReference>
<evidence type="ECO:0000259" key="11">
    <source>
        <dbReference type="PROSITE" id="PS52040"/>
    </source>
</evidence>
<dbReference type="PANTHER" id="PTHR43493:SF5">
    <property type="entry name" value="DNA GYRASE SUBUNIT A, CHLOROPLASTIC_MITOCHONDRIAL"/>
    <property type="match status" value="1"/>
</dbReference>
<dbReference type="CDD" id="cd00187">
    <property type="entry name" value="TOP4c"/>
    <property type="match status" value="1"/>
</dbReference>
<evidence type="ECO:0000313" key="13">
    <source>
        <dbReference type="Proteomes" id="UP001365846"/>
    </source>
</evidence>
<protein>
    <recommendedName>
        <fullName evidence="8">DNA gyrase subunit A</fullName>
        <ecNumber evidence="8">5.6.2.2</ecNumber>
    </recommendedName>
</protein>
<dbReference type="HAMAP" id="MF_01897">
    <property type="entry name" value="GyrA"/>
    <property type="match status" value="1"/>
</dbReference>
<dbReference type="SUPFAM" id="SSF101904">
    <property type="entry name" value="GyrA/ParC C-terminal domain-like"/>
    <property type="match status" value="1"/>
</dbReference>
<dbReference type="Pfam" id="PF03989">
    <property type="entry name" value="DNA_gyraseA_C"/>
    <property type="match status" value="6"/>
</dbReference>
<comment type="miscellaneous">
    <text evidence="8">Few gyrases are as efficient as E.coli at forming negative supercoils. Not all organisms have 2 type II topoisomerases; in organisms with a single type II topoisomerase this enzyme also has to decatenate newly replicated chromosomes.</text>
</comment>
<evidence type="ECO:0000313" key="12">
    <source>
        <dbReference type="EMBL" id="MEJ8812592.1"/>
    </source>
</evidence>
<dbReference type="RefSeq" id="WP_340357843.1">
    <property type="nucleotide sequence ID" value="NZ_JBBKZU010000006.1"/>
</dbReference>
<feature type="compositionally biased region" description="Low complexity" evidence="10">
    <location>
        <begin position="872"/>
        <end position="882"/>
    </location>
</feature>
<dbReference type="Gene3D" id="3.30.1360.40">
    <property type="match status" value="1"/>
</dbReference>
<evidence type="ECO:0000256" key="10">
    <source>
        <dbReference type="SAM" id="MobiDB-lite"/>
    </source>
</evidence>
<evidence type="ECO:0000256" key="6">
    <source>
        <dbReference type="ARBA" id="ARBA00023125"/>
    </source>
</evidence>
<evidence type="ECO:0000256" key="8">
    <source>
        <dbReference type="HAMAP-Rule" id="MF_01897"/>
    </source>
</evidence>
<accession>A0ABU8VG15</accession>
<evidence type="ECO:0000256" key="5">
    <source>
        <dbReference type="ARBA" id="ARBA00023029"/>
    </source>
</evidence>
<evidence type="ECO:0000256" key="7">
    <source>
        <dbReference type="ARBA" id="ARBA00023235"/>
    </source>
</evidence>
<feature type="active site" description="O-(5'-phospho-DNA)-tyrosine intermediate" evidence="8 9">
    <location>
        <position position="122"/>
    </location>
</feature>
<evidence type="ECO:0000256" key="2">
    <source>
        <dbReference type="ARBA" id="ARBA00008263"/>
    </source>
</evidence>
<evidence type="ECO:0000256" key="3">
    <source>
        <dbReference type="ARBA" id="ARBA00022741"/>
    </source>
</evidence>
<name>A0ABU8VG15_9BURK</name>
<dbReference type="InterPro" id="IPR006691">
    <property type="entry name" value="GyrA/parC_rep"/>
</dbReference>
<keyword evidence="4 8" id="KW-0067">ATP-binding</keyword>
<dbReference type="NCBIfam" id="TIGR01063">
    <property type="entry name" value="gyrA"/>
    <property type="match status" value="1"/>
</dbReference>
<dbReference type="InterPro" id="IPR005743">
    <property type="entry name" value="GyrA"/>
</dbReference>
<feature type="domain" description="Topo IIA-type catalytic" evidence="11">
    <location>
        <begin position="34"/>
        <end position="545"/>
    </location>
</feature>